<evidence type="ECO:0000313" key="1">
    <source>
        <dbReference type="EMBL" id="GCD21861.1"/>
    </source>
</evidence>
<dbReference type="Proteomes" id="UP000288246">
    <property type="component" value="Unassembled WGS sequence"/>
</dbReference>
<comment type="caution">
    <text evidence="1">The sequence shown here is derived from an EMBL/GenBank/DDBJ whole genome shotgun (WGS) entry which is preliminary data.</text>
</comment>
<dbReference type="EMBL" id="BHYL01000360">
    <property type="protein sequence ID" value="GCD21861.1"/>
    <property type="molecule type" value="Genomic_DNA"/>
</dbReference>
<proteinExistence type="predicted"/>
<gene>
    <name evidence="1" type="ORF">CTKZ_34230</name>
</gene>
<dbReference type="AlphaFoldDB" id="A0A401V4R1"/>
<organism evidence="1 2">
    <name type="scientific">Cellulomonas algicola</name>
    <dbReference type="NCBI Taxonomy" id="2071633"/>
    <lineage>
        <taxon>Bacteria</taxon>
        <taxon>Bacillati</taxon>
        <taxon>Actinomycetota</taxon>
        <taxon>Actinomycetes</taxon>
        <taxon>Micrococcales</taxon>
        <taxon>Cellulomonadaceae</taxon>
        <taxon>Cellulomonas</taxon>
    </lineage>
</organism>
<dbReference type="RefSeq" id="WP_124344392.1">
    <property type="nucleotide sequence ID" value="NZ_BHYL01000360.1"/>
</dbReference>
<keyword evidence="2" id="KW-1185">Reference proteome</keyword>
<protein>
    <submittedName>
        <fullName evidence="1">Uncharacterized protein</fullName>
    </submittedName>
</protein>
<dbReference type="OrthoDB" id="3571220at2"/>
<accession>A0A401V4R1</accession>
<evidence type="ECO:0000313" key="2">
    <source>
        <dbReference type="Proteomes" id="UP000288246"/>
    </source>
</evidence>
<sequence>MLDRYDGHILGLATADGRRVVIGRWLRSPWPPFADVMTQDVGGRRTLLAPHRDVADEIAATYVFDDVVLTPVRVTCDGTARRWFVDAGPLTADVTIGDRTPLGRLLRAVPRPLARSRTFATLADPVARALLPGVRTRGSAGAGRREWYGATDQHAVVDARVTWDGRPCGDLLPAVPPVAFGFSSVPRRPTVTTVRTTIERPER</sequence>
<name>A0A401V4R1_9CELL</name>
<reference evidence="1 2" key="1">
    <citation type="submission" date="2018-11" db="EMBL/GenBank/DDBJ databases">
        <title>Draft genome sequence of Cellulomonas takizawaensis strain TKZ-21.</title>
        <authorList>
            <person name="Yamamura H."/>
            <person name="Hayashi T."/>
            <person name="Hamada M."/>
            <person name="Serisawa Y."/>
            <person name="Matsuyama K."/>
            <person name="Nakagawa Y."/>
            <person name="Otoguro M."/>
            <person name="Yanagida F."/>
            <person name="Hayakawa M."/>
        </authorList>
    </citation>
    <scope>NUCLEOTIDE SEQUENCE [LARGE SCALE GENOMIC DNA]</scope>
    <source>
        <strain evidence="1 2">TKZ-21</strain>
    </source>
</reference>